<dbReference type="InterPro" id="IPR000835">
    <property type="entry name" value="HTH_MarR-typ"/>
</dbReference>
<gene>
    <name evidence="5" type="ORF">SAMN05216244_3382</name>
</gene>
<evidence type="ECO:0000256" key="3">
    <source>
        <dbReference type="ARBA" id="ARBA00023163"/>
    </source>
</evidence>
<feature type="domain" description="HTH marR-type" evidence="4">
    <location>
        <begin position="3"/>
        <end position="141"/>
    </location>
</feature>
<dbReference type="InterPro" id="IPR036388">
    <property type="entry name" value="WH-like_DNA-bd_sf"/>
</dbReference>
<keyword evidence="6" id="KW-1185">Reference proteome</keyword>
<dbReference type="InterPro" id="IPR036390">
    <property type="entry name" value="WH_DNA-bd_sf"/>
</dbReference>
<evidence type="ECO:0000256" key="1">
    <source>
        <dbReference type="ARBA" id="ARBA00023015"/>
    </source>
</evidence>
<keyword evidence="1" id="KW-0805">Transcription regulation</keyword>
<dbReference type="STRING" id="482461.SAMN05216244_3382"/>
<evidence type="ECO:0000313" key="6">
    <source>
        <dbReference type="Proteomes" id="UP000182347"/>
    </source>
</evidence>
<dbReference type="PANTHER" id="PTHR42756:SF1">
    <property type="entry name" value="TRANSCRIPTIONAL REPRESSOR OF EMRAB OPERON"/>
    <property type="match status" value="1"/>
</dbReference>
<dbReference type="InterPro" id="IPR011991">
    <property type="entry name" value="ArsR-like_HTH"/>
</dbReference>
<keyword evidence="3" id="KW-0804">Transcription</keyword>
<protein>
    <submittedName>
        <fullName evidence="5">DNA-binding transcriptional regulator, MarR family</fullName>
    </submittedName>
</protein>
<evidence type="ECO:0000259" key="4">
    <source>
        <dbReference type="PROSITE" id="PS50995"/>
    </source>
</evidence>
<dbReference type="SUPFAM" id="SSF46785">
    <property type="entry name" value="Winged helix' DNA-binding domain"/>
    <property type="match status" value="1"/>
</dbReference>
<dbReference type="Gene3D" id="1.10.10.10">
    <property type="entry name" value="Winged helix-like DNA-binding domain superfamily/Winged helix DNA-binding domain"/>
    <property type="match status" value="1"/>
</dbReference>
<dbReference type="GO" id="GO:0003677">
    <property type="term" value="F:DNA binding"/>
    <property type="evidence" value="ECO:0007669"/>
    <property type="project" value="UniProtKB-KW"/>
</dbReference>
<dbReference type="RefSeq" id="WP_083334899.1">
    <property type="nucleotide sequence ID" value="NZ_FNHF01000005.1"/>
</dbReference>
<dbReference type="AlphaFoldDB" id="A0A1G9W0M8"/>
<dbReference type="PRINTS" id="PR00598">
    <property type="entry name" value="HTHMARR"/>
</dbReference>
<dbReference type="OrthoDB" id="3254893at2"/>
<evidence type="ECO:0000313" key="5">
    <source>
        <dbReference type="EMBL" id="SDM78044.1"/>
    </source>
</evidence>
<accession>A0A1G9W0M8</accession>
<name>A0A1G9W0M8_9BACI</name>
<reference evidence="6" key="1">
    <citation type="submission" date="2016-10" db="EMBL/GenBank/DDBJ databases">
        <authorList>
            <person name="Varghese N."/>
            <person name="Submissions S."/>
        </authorList>
    </citation>
    <scope>NUCLEOTIDE SEQUENCE [LARGE SCALE GENOMIC DNA]</scope>
    <source>
        <strain evidence="6">CGMCC 1.6199</strain>
    </source>
</reference>
<dbReference type="PANTHER" id="PTHR42756">
    <property type="entry name" value="TRANSCRIPTIONAL REGULATOR, MARR"/>
    <property type="match status" value="1"/>
</dbReference>
<dbReference type="PROSITE" id="PS50995">
    <property type="entry name" value="HTH_MARR_2"/>
    <property type="match status" value="1"/>
</dbReference>
<dbReference type="EMBL" id="FNHF01000005">
    <property type="protein sequence ID" value="SDM78044.1"/>
    <property type="molecule type" value="Genomic_DNA"/>
</dbReference>
<sequence>MQDKELNDLIDMYTSAMNEVNRRVNILMNEQVHQELTSDQFGTLRFVHKNQPCTSSDIADEFSIGKSAVTAQVNRLVERGFINRERDANDRRIVYLTLTDSGIRTMNQGLVKLYEVLGEILSEFNPEEIGQFIQTLDKLVQILRKK</sequence>
<keyword evidence="2 5" id="KW-0238">DNA-binding</keyword>
<dbReference type="Proteomes" id="UP000182347">
    <property type="component" value="Unassembled WGS sequence"/>
</dbReference>
<dbReference type="GO" id="GO:0003700">
    <property type="term" value="F:DNA-binding transcription factor activity"/>
    <property type="evidence" value="ECO:0007669"/>
    <property type="project" value="InterPro"/>
</dbReference>
<evidence type="ECO:0000256" key="2">
    <source>
        <dbReference type="ARBA" id="ARBA00023125"/>
    </source>
</evidence>
<dbReference type="Pfam" id="PF01047">
    <property type="entry name" value="MarR"/>
    <property type="match status" value="1"/>
</dbReference>
<organism evidence="5 6">
    <name type="scientific">Sediminibacillus halophilus</name>
    <dbReference type="NCBI Taxonomy" id="482461"/>
    <lineage>
        <taxon>Bacteria</taxon>
        <taxon>Bacillati</taxon>
        <taxon>Bacillota</taxon>
        <taxon>Bacilli</taxon>
        <taxon>Bacillales</taxon>
        <taxon>Bacillaceae</taxon>
        <taxon>Sediminibacillus</taxon>
    </lineage>
</organism>
<proteinExistence type="predicted"/>
<dbReference type="SMART" id="SM00347">
    <property type="entry name" value="HTH_MARR"/>
    <property type="match status" value="1"/>
</dbReference>
<dbReference type="CDD" id="cd00090">
    <property type="entry name" value="HTH_ARSR"/>
    <property type="match status" value="1"/>
</dbReference>